<organism evidence="1">
    <name type="scientific">uncultured Caudovirales phage</name>
    <dbReference type="NCBI Taxonomy" id="2100421"/>
    <lineage>
        <taxon>Viruses</taxon>
        <taxon>Duplodnaviria</taxon>
        <taxon>Heunggongvirae</taxon>
        <taxon>Uroviricota</taxon>
        <taxon>Caudoviricetes</taxon>
        <taxon>Peduoviridae</taxon>
        <taxon>Maltschvirus</taxon>
        <taxon>Maltschvirus maltsch</taxon>
    </lineage>
</organism>
<accession>A0A6J5NYY7</accession>
<proteinExistence type="predicted"/>
<gene>
    <name evidence="1" type="ORF">UFOVP831_20</name>
</gene>
<name>A0A6J5NYY7_9CAUD</name>
<protein>
    <submittedName>
        <fullName evidence="1">Uncharacterized protein</fullName>
    </submittedName>
</protein>
<sequence length="185" mass="21707">MKLKELKNGWDNSGSFIPNEESNNDYQAIKKYIADGGEYEKFDWLADAKTQKINELNEFHNSDETRELIVKSGNRQTHINMKNDRALIDEQISNMECRIKLGEPNPIWVYKNQIEVPLNYKALALIKLKIADIVDFNFNVRRNSLIFLNEIAPSKEKSIEKCIEEVKNFNFKKDYKINNIFELTL</sequence>
<dbReference type="EMBL" id="LR796760">
    <property type="protein sequence ID" value="CAB4164283.1"/>
    <property type="molecule type" value="Genomic_DNA"/>
</dbReference>
<reference evidence="1" key="1">
    <citation type="submission" date="2020-04" db="EMBL/GenBank/DDBJ databases">
        <authorList>
            <person name="Chiriac C."/>
            <person name="Salcher M."/>
            <person name="Ghai R."/>
            <person name="Kavagutti S V."/>
        </authorList>
    </citation>
    <scope>NUCLEOTIDE SEQUENCE</scope>
</reference>
<evidence type="ECO:0000313" key="1">
    <source>
        <dbReference type="EMBL" id="CAB4164283.1"/>
    </source>
</evidence>